<organism evidence="2">
    <name type="scientific">Anopheles darlingi</name>
    <name type="common">Mosquito</name>
    <dbReference type="NCBI Taxonomy" id="43151"/>
    <lineage>
        <taxon>Eukaryota</taxon>
        <taxon>Metazoa</taxon>
        <taxon>Ecdysozoa</taxon>
        <taxon>Arthropoda</taxon>
        <taxon>Hexapoda</taxon>
        <taxon>Insecta</taxon>
        <taxon>Pterygota</taxon>
        <taxon>Neoptera</taxon>
        <taxon>Endopterygota</taxon>
        <taxon>Diptera</taxon>
        <taxon>Nematocera</taxon>
        <taxon>Culicoidea</taxon>
        <taxon>Culicidae</taxon>
        <taxon>Anophelinae</taxon>
        <taxon>Anopheles</taxon>
    </lineage>
</organism>
<keyword evidence="1" id="KW-1133">Transmembrane helix</keyword>
<evidence type="ECO:0000256" key="1">
    <source>
        <dbReference type="SAM" id="Phobius"/>
    </source>
</evidence>
<dbReference type="AlphaFoldDB" id="A0A2M4D488"/>
<keyword evidence="1" id="KW-0472">Membrane</keyword>
<accession>A0A2M4D488</accession>
<protein>
    <submittedName>
        <fullName evidence="2">Putative secreted protein</fullName>
    </submittedName>
</protein>
<feature type="transmembrane region" description="Helical" evidence="1">
    <location>
        <begin position="6"/>
        <end position="35"/>
    </location>
</feature>
<keyword evidence="1" id="KW-0812">Transmembrane</keyword>
<name>A0A2M4D488_ANODA</name>
<reference evidence="2" key="1">
    <citation type="submission" date="2018-01" db="EMBL/GenBank/DDBJ databases">
        <title>An insight into the sialome of Amazonian anophelines.</title>
        <authorList>
            <person name="Ribeiro J.M."/>
            <person name="Scarpassa V."/>
            <person name="Calvo E."/>
        </authorList>
    </citation>
    <scope>NUCLEOTIDE SEQUENCE</scope>
</reference>
<evidence type="ECO:0000313" key="2">
    <source>
        <dbReference type="EMBL" id="MBW72380.1"/>
    </source>
</evidence>
<sequence length="76" mass="8262">MIFAGVMIIITSFSLLLSIGFISTRMTFVGVSVLFSNPSVILLPRLGGRRFVRLAWFLRALSSNTRISLGALSLAS</sequence>
<dbReference type="EMBL" id="GGFL01008202">
    <property type="protein sequence ID" value="MBW72380.1"/>
    <property type="molecule type" value="Transcribed_RNA"/>
</dbReference>
<proteinExistence type="predicted"/>